<dbReference type="InterPro" id="IPR023393">
    <property type="entry name" value="START-like_dom_sf"/>
</dbReference>
<feature type="compositionally biased region" description="Basic residues" evidence="1">
    <location>
        <begin position="1"/>
        <end position="12"/>
    </location>
</feature>
<proteinExistence type="predicted"/>
<feature type="region of interest" description="Disordered" evidence="1">
    <location>
        <begin position="1"/>
        <end position="59"/>
    </location>
</feature>
<feature type="compositionally biased region" description="Low complexity" evidence="1">
    <location>
        <begin position="41"/>
        <end position="57"/>
    </location>
</feature>
<dbReference type="Pfam" id="PF14117">
    <property type="entry name" value="DUF4287"/>
    <property type="match status" value="1"/>
</dbReference>
<organism evidence="2 3">
    <name type="scientific">Nocardiopsis aegyptia</name>
    <dbReference type="NCBI Taxonomy" id="220378"/>
    <lineage>
        <taxon>Bacteria</taxon>
        <taxon>Bacillati</taxon>
        <taxon>Actinomycetota</taxon>
        <taxon>Actinomycetes</taxon>
        <taxon>Streptosporangiales</taxon>
        <taxon>Nocardiopsidaceae</taxon>
        <taxon>Nocardiopsis</taxon>
    </lineage>
</organism>
<dbReference type="CDD" id="cd07814">
    <property type="entry name" value="SRPBCC_CalC_Aha1-like"/>
    <property type="match status" value="1"/>
</dbReference>
<reference evidence="2 3" key="1">
    <citation type="submission" date="2020-07" db="EMBL/GenBank/DDBJ databases">
        <title>Sequencing the genomes of 1000 actinobacteria strains.</title>
        <authorList>
            <person name="Klenk H.-P."/>
        </authorList>
    </citation>
    <scope>NUCLEOTIDE SEQUENCE [LARGE SCALE GENOMIC DNA]</scope>
    <source>
        <strain evidence="2 3">DSM 44442</strain>
    </source>
</reference>
<protein>
    <submittedName>
        <fullName evidence="2">Uncharacterized protein YndB with AHSA1/START domain</fullName>
    </submittedName>
</protein>
<dbReference type="RefSeq" id="WP_179829336.1">
    <property type="nucleotide sequence ID" value="NZ_JACCFS010000001.1"/>
</dbReference>
<comment type="caution">
    <text evidence="2">The sequence shown here is derived from an EMBL/GenBank/DDBJ whole genome shotgun (WGS) entry which is preliminary data.</text>
</comment>
<dbReference type="AlphaFoldDB" id="A0A7Z0ETZ0"/>
<gene>
    <name evidence="2" type="ORF">HNR10_006035</name>
</gene>
<dbReference type="InterPro" id="IPR025629">
    <property type="entry name" value="DUF4287"/>
</dbReference>
<evidence type="ECO:0000313" key="3">
    <source>
        <dbReference type="Proteomes" id="UP000572051"/>
    </source>
</evidence>
<dbReference type="Gene3D" id="3.30.530.20">
    <property type="match status" value="2"/>
</dbReference>
<sequence>MTRQKSFKQRVRARMDKTGESYTAARAHLVGRDGEPPAPDPATAAPAAERPARSGAAIPPTTAAISSRVSDEALLRTTGRGYDQWFDLLDAWGATDRTHTEMAAWLVDEHGVGGWWAQTVTVAYEQARGLRVPGQKKDGFACSASRTVDVPAERVFAAVTEEAERGRWLPDHAFAVRTANAPKRLRADFEGGTRLAFEFTAKGPAKTTVAVEHSRLADADRAAEAKTMWRERLSRLKALLEQGPS</sequence>
<name>A0A7Z0ETZ0_9ACTN</name>
<dbReference type="Proteomes" id="UP000572051">
    <property type="component" value="Unassembled WGS sequence"/>
</dbReference>
<dbReference type="SUPFAM" id="SSF55961">
    <property type="entry name" value="Bet v1-like"/>
    <property type="match status" value="1"/>
</dbReference>
<dbReference type="EMBL" id="JACCFS010000001">
    <property type="protein sequence ID" value="NYJ38154.1"/>
    <property type="molecule type" value="Genomic_DNA"/>
</dbReference>
<evidence type="ECO:0000256" key="1">
    <source>
        <dbReference type="SAM" id="MobiDB-lite"/>
    </source>
</evidence>
<accession>A0A7Z0ETZ0</accession>
<keyword evidence="3" id="KW-1185">Reference proteome</keyword>
<evidence type="ECO:0000313" key="2">
    <source>
        <dbReference type="EMBL" id="NYJ38154.1"/>
    </source>
</evidence>